<evidence type="ECO:0000256" key="1">
    <source>
        <dbReference type="SAM" id="Phobius"/>
    </source>
</evidence>
<keyword evidence="1" id="KW-1133">Transmembrane helix</keyword>
<evidence type="ECO:0000313" key="3">
    <source>
        <dbReference type="Proteomes" id="UP000177152"/>
    </source>
</evidence>
<feature type="transmembrane region" description="Helical" evidence="1">
    <location>
        <begin position="6"/>
        <end position="26"/>
    </location>
</feature>
<dbReference type="EMBL" id="MHQC01000036">
    <property type="protein sequence ID" value="OGZ94433.1"/>
    <property type="molecule type" value="Genomic_DNA"/>
</dbReference>
<dbReference type="Proteomes" id="UP000177152">
    <property type="component" value="Unassembled WGS sequence"/>
</dbReference>
<name>A0A1G2K5I1_9BACT</name>
<feature type="transmembrane region" description="Helical" evidence="1">
    <location>
        <begin position="100"/>
        <end position="121"/>
    </location>
</feature>
<proteinExistence type="predicted"/>
<feature type="transmembrane region" description="Helical" evidence="1">
    <location>
        <begin position="38"/>
        <end position="59"/>
    </location>
</feature>
<evidence type="ECO:0000313" key="2">
    <source>
        <dbReference type="EMBL" id="OGZ94433.1"/>
    </source>
</evidence>
<accession>A0A1G2K5I1</accession>
<organism evidence="2 3">
    <name type="scientific">Candidatus Sungbacteria bacterium RIFCSPHIGHO2_01_FULL_47_32</name>
    <dbReference type="NCBI Taxonomy" id="1802264"/>
    <lineage>
        <taxon>Bacteria</taxon>
        <taxon>Candidatus Sungiibacteriota</taxon>
    </lineage>
</organism>
<reference evidence="2 3" key="1">
    <citation type="journal article" date="2016" name="Nat. Commun.">
        <title>Thousands of microbial genomes shed light on interconnected biogeochemical processes in an aquifer system.</title>
        <authorList>
            <person name="Anantharaman K."/>
            <person name="Brown C.T."/>
            <person name="Hug L.A."/>
            <person name="Sharon I."/>
            <person name="Castelle C.J."/>
            <person name="Probst A.J."/>
            <person name="Thomas B.C."/>
            <person name="Singh A."/>
            <person name="Wilkins M.J."/>
            <person name="Karaoz U."/>
            <person name="Brodie E.L."/>
            <person name="Williams K.H."/>
            <person name="Hubbard S.S."/>
            <person name="Banfield J.F."/>
        </authorList>
    </citation>
    <scope>NUCLEOTIDE SEQUENCE [LARGE SCALE GENOMIC DNA]</scope>
</reference>
<feature type="transmembrane region" description="Helical" evidence="1">
    <location>
        <begin position="71"/>
        <end position="88"/>
    </location>
</feature>
<gene>
    <name evidence="2" type="ORF">A2633_04115</name>
</gene>
<comment type="caution">
    <text evidence="2">The sequence shown here is derived from an EMBL/GenBank/DDBJ whole genome shotgun (WGS) entry which is preliminary data.</text>
</comment>
<keyword evidence="1" id="KW-0812">Transmembrane</keyword>
<protein>
    <submittedName>
        <fullName evidence="2">Uncharacterized protein</fullName>
    </submittedName>
</protein>
<keyword evidence="1" id="KW-0472">Membrane</keyword>
<sequence length="122" mass="12642">MKELLLAIHIGGAVVTGAVVAASFAALAGGGARFYRRLALFVGLGGGFQLVSGALLALVSSDTVLSFCSRIGVYAFVVLATEAFLALAMRRSKERFPKKFALYPLGAGMAVSLMAVAVLAFR</sequence>
<dbReference type="AlphaFoldDB" id="A0A1G2K5I1"/>